<comment type="caution">
    <text evidence="1">The sequence shown here is derived from an EMBL/GenBank/DDBJ whole genome shotgun (WGS) entry which is preliminary data.</text>
</comment>
<dbReference type="RefSeq" id="WP_286289017.1">
    <property type="nucleotide sequence ID" value="NZ_JASXSZ010000003.1"/>
</dbReference>
<sequence>MPPTEDWIAPRGLWPLTDSPAGIEIPDHVMNDRTLSLQAKALFALLLAEKGKPVNPYEDAYEEPETIAAAIQELIDAEIAVRVEP</sequence>
<organism evidence="1 2">
    <name type="scientific">Microbacterium candidum</name>
    <dbReference type="NCBI Taxonomy" id="3041922"/>
    <lineage>
        <taxon>Bacteria</taxon>
        <taxon>Bacillati</taxon>
        <taxon>Actinomycetota</taxon>
        <taxon>Actinomycetes</taxon>
        <taxon>Micrococcales</taxon>
        <taxon>Microbacteriaceae</taxon>
        <taxon>Microbacterium</taxon>
    </lineage>
</organism>
<dbReference type="Proteomes" id="UP001235064">
    <property type="component" value="Unassembled WGS sequence"/>
</dbReference>
<evidence type="ECO:0000313" key="1">
    <source>
        <dbReference type="EMBL" id="MDL9980086.1"/>
    </source>
</evidence>
<protein>
    <submittedName>
        <fullName evidence="1">Uncharacterized protein</fullName>
    </submittedName>
</protein>
<evidence type="ECO:0000313" key="2">
    <source>
        <dbReference type="Proteomes" id="UP001235064"/>
    </source>
</evidence>
<proteinExistence type="predicted"/>
<name>A0ABT7N0A0_9MICO</name>
<gene>
    <name evidence="1" type="ORF">QSV35_12155</name>
</gene>
<accession>A0ABT7N0A0</accession>
<reference evidence="1 2" key="1">
    <citation type="submission" date="2023-06" db="EMBL/GenBank/DDBJ databases">
        <title>Microbacterium sp. nov., isolated from a waste landfill.</title>
        <authorList>
            <person name="Wen W."/>
        </authorList>
    </citation>
    <scope>NUCLEOTIDE SEQUENCE [LARGE SCALE GENOMIC DNA]</scope>
    <source>
        <strain evidence="1 2">ASV49</strain>
    </source>
</reference>
<dbReference type="EMBL" id="JASXSZ010000003">
    <property type="protein sequence ID" value="MDL9980086.1"/>
    <property type="molecule type" value="Genomic_DNA"/>
</dbReference>
<keyword evidence="2" id="KW-1185">Reference proteome</keyword>